<dbReference type="STRING" id="92696.A0A4R0RAB6"/>
<proteinExistence type="predicted"/>
<dbReference type="InterPro" id="IPR000210">
    <property type="entry name" value="BTB/POZ_dom"/>
</dbReference>
<dbReference type="SUPFAM" id="SSF54695">
    <property type="entry name" value="POZ domain"/>
    <property type="match status" value="1"/>
</dbReference>
<sequence>MAESRPAKRLRSDVADEPSTDYEHSLDFWFADGNVVLVAQKTAFRVHQSVLVRKSVIFQDMFAIPQPEDANIYEGCAVVELSDAAEDIKEVLTVLYDGDSLLNSSAAELSPAVISAWLRLGMKYQLDRLRDETVKKLTERYPATLRHYDDWDTRSDYRYEREWRQQRGDIIVLNLARKFNLHALLPAVFLACSQLDIGQLVVQSKHSGSDSEDLTVLTPLDLRRCLSGRERLHDLYINRHNFNLPVDCQSTVACDMTLKHVKGATWDEGFQEYLQAPLKSFEWLESSDFCPSCIRSFSSLDQEERERMWGELKVVFRLNEVLD</sequence>
<dbReference type="OrthoDB" id="3027208at2759"/>
<dbReference type="Proteomes" id="UP000292702">
    <property type="component" value="Unassembled WGS sequence"/>
</dbReference>
<accession>A0A4R0RAB6</accession>
<dbReference type="SMART" id="SM00225">
    <property type="entry name" value="BTB"/>
    <property type="match status" value="1"/>
</dbReference>
<keyword evidence="3" id="KW-1185">Reference proteome</keyword>
<evidence type="ECO:0000259" key="1">
    <source>
        <dbReference type="PROSITE" id="PS50097"/>
    </source>
</evidence>
<reference evidence="2 3" key="1">
    <citation type="submission" date="2018-11" db="EMBL/GenBank/DDBJ databases">
        <title>Genome assembly of Steccherinum ochraceum LE-BIN_3174, the white-rot fungus of the Steccherinaceae family (The Residual Polyporoid clade, Polyporales, Basidiomycota).</title>
        <authorList>
            <person name="Fedorova T.V."/>
            <person name="Glazunova O.A."/>
            <person name="Landesman E.O."/>
            <person name="Moiseenko K.V."/>
            <person name="Psurtseva N.V."/>
            <person name="Savinova O.S."/>
            <person name="Shakhova N.V."/>
            <person name="Tyazhelova T.V."/>
            <person name="Vasina D.V."/>
        </authorList>
    </citation>
    <scope>NUCLEOTIDE SEQUENCE [LARGE SCALE GENOMIC DNA]</scope>
    <source>
        <strain evidence="2 3">LE-BIN_3174</strain>
    </source>
</reference>
<dbReference type="Pfam" id="PF00651">
    <property type="entry name" value="BTB"/>
    <property type="match status" value="1"/>
</dbReference>
<dbReference type="Gene3D" id="3.30.710.10">
    <property type="entry name" value="Potassium Channel Kv1.1, Chain A"/>
    <property type="match status" value="1"/>
</dbReference>
<comment type="caution">
    <text evidence="2">The sequence shown here is derived from an EMBL/GenBank/DDBJ whole genome shotgun (WGS) entry which is preliminary data.</text>
</comment>
<protein>
    <recommendedName>
        <fullName evidence="1">BTB domain-containing protein</fullName>
    </recommendedName>
</protein>
<dbReference type="EMBL" id="RWJN01000281">
    <property type="protein sequence ID" value="TCD63696.1"/>
    <property type="molecule type" value="Genomic_DNA"/>
</dbReference>
<dbReference type="PROSITE" id="PS50097">
    <property type="entry name" value="BTB"/>
    <property type="match status" value="1"/>
</dbReference>
<feature type="domain" description="BTB" evidence="1">
    <location>
        <begin position="33"/>
        <end position="104"/>
    </location>
</feature>
<gene>
    <name evidence="2" type="ORF">EIP91_005101</name>
</gene>
<name>A0A4R0RAB6_9APHY</name>
<dbReference type="InterPro" id="IPR011333">
    <property type="entry name" value="SKP1/BTB/POZ_sf"/>
</dbReference>
<evidence type="ECO:0000313" key="3">
    <source>
        <dbReference type="Proteomes" id="UP000292702"/>
    </source>
</evidence>
<dbReference type="AlphaFoldDB" id="A0A4R0RAB6"/>
<evidence type="ECO:0000313" key="2">
    <source>
        <dbReference type="EMBL" id="TCD63696.1"/>
    </source>
</evidence>
<organism evidence="2 3">
    <name type="scientific">Steccherinum ochraceum</name>
    <dbReference type="NCBI Taxonomy" id="92696"/>
    <lineage>
        <taxon>Eukaryota</taxon>
        <taxon>Fungi</taxon>
        <taxon>Dikarya</taxon>
        <taxon>Basidiomycota</taxon>
        <taxon>Agaricomycotina</taxon>
        <taxon>Agaricomycetes</taxon>
        <taxon>Polyporales</taxon>
        <taxon>Steccherinaceae</taxon>
        <taxon>Steccherinum</taxon>
    </lineage>
</organism>